<proteinExistence type="predicted"/>
<dbReference type="Proteomes" id="UP001597110">
    <property type="component" value="Unassembled WGS sequence"/>
</dbReference>
<feature type="transmembrane region" description="Helical" evidence="1">
    <location>
        <begin position="54"/>
        <end position="74"/>
    </location>
</feature>
<organism evidence="2 3">
    <name type="scientific">Lysobacter brunescens</name>
    <dbReference type="NCBI Taxonomy" id="262323"/>
    <lineage>
        <taxon>Bacteria</taxon>
        <taxon>Pseudomonadati</taxon>
        <taxon>Pseudomonadota</taxon>
        <taxon>Gammaproteobacteria</taxon>
        <taxon>Lysobacterales</taxon>
        <taxon>Lysobacteraceae</taxon>
        <taxon>Lysobacter</taxon>
    </lineage>
</organism>
<feature type="transmembrane region" description="Helical" evidence="1">
    <location>
        <begin position="29"/>
        <end position="48"/>
    </location>
</feature>
<protein>
    <recommendedName>
        <fullName evidence="4">Transmembrane protein</fullName>
    </recommendedName>
</protein>
<dbReference type="RefSeq" id="WP_386826389.1">
    <property type="nucleotide sequence ID" value="NZ_JBHTIF010000006.1"/>
</dbReference>
<keyword evidence="3" id="KW-1185">Reference proteome</keyword>
<comment type="caution">
    <text evidence="2">The sequence shown here is derived from an EMBL/GenBank/DDBJ whole genome shotgun (WGS) entry which is preliminary data.</text>
</comment>
<keyword evidence="1" id="KW-0472">Membrane</keyword>
<keyword evidence="1" id="KW-0812">Transmembrane</keyword>
<keyword evidence="1" id="KW-1133">Transmembrane helix</keyword>
<dbReference type="EMBL" id="JBHTIF010000006">
    <property type="protein sequence ID" value="MFD0727587.1"/>
    <property type="molecule type" value="Genomic_DNA"/>
</dbReference>
<accession>A0ABW2YIK6</accession>
<evidence type="ECO:0008006" key="4">
    <source>
        <dbReference type="Google" id="ProtNLM"/>
    </source>
</evidence>
<sequence>MSADVDPIVIDAWRKTCQPHQRLRCVLRMTHRVAGLCFIAICFAAIGSDTIKNSGWLVHAIGVSLVLIVLAMIWNNILVGRPRCPKCNEVVTGWLGPHGFTIAHPEAEQSCGSCHAWLMQPK</sequence>
<name>A0ABW2YIK6_9GAMM</name>
<evidence type="ECO:0000313" key="2">
    <source>
        <dbReference type="EMBL" id="MFD0727587.1"/>
    </source>
</evidence>
<gene>
    <name evidence="2" type="ORF">ACFQ0E_18500</name>
</gene>
<reference evidence="3" key="1">
    <citation type="journal article" date="2019" name="Int. J. Syst. Evol. Microbiol.">
        <title>The Global Catalogue of Microorganisms (GCM) 10K type strain sequencing project: providing services to taxonomists for standard genome sequencing and annotation.</title>
        <authorList>
            <consortium name="The Broad Institute Genomics Platform"/>
            <consortium name="The Broad Institute Genome Sequencing Center for Infectious Disease"/>
            <person name="Wu L."/>
            <person name="Ma J."/>
        </authorList>
    </citation>
    <scope>NUCLEOTIDE SEQUENCE [LARGE SCALE GENOMIC DNA]</scope>
    <source>
        <strain evidence="3">CCUG 55585</strain>
    </source>
</reference>
<evidence type="ECO:0000313" key="3">
    <source>
        <dbReference type="Proteomes" id="UP001597110"/>
    </source>
</evidence>
<evidence type="ECO:0000256" key="1">
    <source>
        <dbReference type="SAM" id="Phobius"/>
    </source>
</evidence>